<evidence type="ECO:0000256" key="5">
    <source>
        <dbReference type="ARBA" id="ARBA00023134"/>
    </source>
</evidence>
<evidence type="ECO:0000256" key="3">
    <source>
        <dbReference type="ARBA" id="ARBA00022694"/>
    </source>
</evidence>
<proteinExistence type="inferred from homology"/>
<dbReference type="InterPro" id="IPR027368">
    <property type="entry name" value="MnmE_dom2"/>
</dbReference>
<dbReference type="InterPro" id="IPR018948">
    <property type="entry name" value="GTP-bd_TrmE_N"/>
</dbReference>
<dbReference type="Gene3D" id="3.40.50.300">
    <property type="entry name" value="P-loop containing nucleotide triphosphate hydrolases"/>
    <property type="match status" value="1"/>
</dbReference>
<evidence type="ECO:0000256" key="1">
    <source>
        <dbReference type="ARBA" id="ARBA00004173"/>
    </source>
</evidence>
<feature type="domain" description="GTP-binding protein TrmE N-terminal" evidence="7">
    <location>
        <begin position="42"/>
        <end position="164"/>
    </location>
</feature>
<dbReference type="NCBIfam" id="NF003661">
    <property type="entry name" value="PRK05291.1-3"/>
    <property type="match status" value="1"/>
</dbReference>
<dbReference type="InterPro" id="IPR027417">
    <property type="entry name" value="P-loop_NTPase"/>
</dbReference>
<dbReference type="Pfam" id="PF10396">
    <property type="entry name" value="TrmE_N"/>
    <property type="match status" value="1"/>
</dbReference>
<dbReference type="OrthoDB" id="188276at2759"/>
<dbReference type="CDD" id="cd04164">
    <property type="entry name" value="trmE"/>
    <property type="match status" value="1"/>
</dbReference>
<dbReference type="HAMAP" id="MF_00379">
    <property type="entry name" value="GTPase_MnmE"/>
    <property type="match status" value="1"/>
</dbReference>
<name>A0A9P8T6W9_9ASCO</name>
<dbReference type="GO" id="GO:0005525">
    <property type="term" value="F:GTP binding"/>
    <property type="evidence" value="ECO:0007669"/>
    <property type="project" value="UniProtKB-KW"/>
</dbReference>
<dbReference type="PRINTS" id="PR00449">
    <property type="entry name" value="RASTRNSFRMNG"/>
</dbReference>
<protein>
    <recommendedName>
        <fullName evidence="11">TrmE-type G domain-containing protein</fullName>
    </recommendedName>
</protein>
<dbReference type="Pfam" id="PF01926">
    <property type="entry name" value="MMR_HSR1"/>
    <property type="match status" value="1"/>
</dbReference>
<dbReference type="InterPro" id="IPR025867">
    <property type="entry name" value="MnmE_helical"/>
</dbReference>
<dbReference type="InterPro" id="IPR006073">
    <property type="entry name" value="GTP-bd"/>
</dbReference>
<gene>
    <name evidence="9" type="ORF">WICMUC_005322</name>
</gene>
<dbReference type="GO" id="GO:0002098">
    <property type="term" value="P:tRNA wobble uridine modification"/>
    <property type="evidence" value="ECO:0007669"/>
    <property type="project" value="TreeGrafter"/>
</dbReference>
<dbReference type="SUPFAM" id="SSF52540">
    <property type="entry name" value="P-loop containing nucleoside triphosphate hydrolases"/>
    <property type="match status" value="1"/>
</dbReference>
<feature type="domain" description="G" evidence="6">
    <location>
        <begin position="266"/>
        <end position="389"/>
    </location>
</feature>
<dbReference type="GO" id="GO:0005739">
    <property type="term" value="C:mitochondrion"/>
    <property type="evidence" value="ECO:0007669"/>
    <property type="project" value="UniProtKB-SubCell"/>
</dbReference>
<evidence type="ECO:0000256" key="2">
    <source>
        <dbReference type="ARBA" id="ARBA00011043"/>
    </source>
</evidence>
<reference evidence="9" key="1">
    <citation type="journal article" date="2021" name="Open Biol.">
        <title>Shared evolutionary footprints suggest mitochondrial oxidative damage underlies multiple complex I losses in fungi.</title>
        <authorList>
            <person name="Schikora-Tamarit M.A."/>
            <person name="Marcet-Houben M."/>
            <person name="Nosek J."/>
            <person name="Gabaldon T."/>
        </authorList>
    </citation>
    <scope>NUCLEOTIDE SEQUENCE</scope>
    <source>
        <strain evidence="9">CBS6341</strain>
    </source>
</reference>
<dbReference type="AlphaFoldDB" id="A0A9P8T6W9"/>
<dbReference type="CDD" id="cd14858">
    <property type="entry name" value="TrmE_N"/>
    <property type="match status" value="1"/>
</dbReference>
<dbReference type="InterPro" id="IPR027266">
    <property type="entry name" value="TrmE/GcvT-like"/>
</dbReference>
<comment type="similarity">
    <text evidence="2">Belongs to the TRAFAC class TrmE-Era-EngA-EngB-Septin-like GTPase superfamily. TrmE GTPase family.</text>
</comment>
<accession>A0A9P8T6W9</accession>
<keyword evidence="10" id="KW-1185">Reference proteome</keyword>
<dbReference type="InterPro" id="IPR031168">
    <property type="entry name" value="G_TrmE"/>
</dbReference>
<keyword evidence="5" id="KW-0342">GTP-binding</keyword>
<comment type="subcellular location">
    <subcellularLocation>
        <location evidence="1">Mitochondrion</location>
    </subcellularLocation>
</comment>
<dbReference type="InterPro" id="IPR005225">
    <property type="entry name" value="Small_GTP-bd"/>
</dbReference>
<organism evidence="9 10">
    <name type="scientific">Wickerhamomyces mucosus</name>
    <dbReference type="NCBI Taxonomy" id="1378264"/>
    <lineage>
        <taxon>Eukaryota</taxon>
        <taxon>Fungi</taxon>
        <taxon>Dikarya</taxon>
        <taxon>Ascomycota</taxon>
        <taxon>Saccharomycotina</taxon>
        <taxon>Saccharomycetes</taxon>
        <taxon>Phaffomycetales</taxon>
        <taxon>Wickerhamomycetaceae</taxon>
        <taxon>Wickerhamomyces</taxon>
    </lineage>
</organism>
<dbReference type="Pfam" id="PF12631">
    <property type="entry name" value="MnmE_helical"/>
    <property type="match status" value="1"/>
</dbReference>
<dbReference type="InterPro" id="IPR004520">
    <property type="entry name" value="GTPase_MnmE"/>
</dbReference>
<keyword evidence="4" id="KW-0547">Nucleotide-binding</keyword>
<evidence type="ECO:0000259" key="7">
    <source>
        <dbReference type="Pfam" id="PF10396"/>
    </source>
</evidence>
<dbReference type="GO" id="GO:0003924">
    <property type="term" value="F:GTPase activity"/>
    <property type="evidence" value="ECO:0007669"/>
    <property type="project" value="InterPro"/>
</dbReference>
<comment type="caution">
    <text evidence="9">The sequence shown here is derived from an EMBL/GenBank/DDBJ whole genome shotgun (WGS) entry which is preliminary data.</text>
</comment>
<dbReference type="Gene3D" id="1.20.120.430">
    <property type="entry name" value="tRNA modification GTPase MnmE domain 2"/>
    <property type="match status" value="1"/>
</dbReference>
<evidence type="ECO:0000313" key="9">
    <source>
        <dbReference type="EMBL" id="KAH3667535.1"/>
    </source>
</evidence>
<dbReference type="FunFam" id="3.30.1360.120:FF:000007">
    <property type="entry name" value="tRNA modification GTPase GTPBP3, mitochondrial"/>
    <property type="match status" value="1"/>
</dbReference>
<evidence type="ECO:0000259" key="6">
    <source>
        <dbReference type="Pfam" id="PF01926"/>
    </source>
</evidence>
<evidence type="ECO:0000313" key="10">
    <source>
        <dbReference type="Proteomes" id="UP000769528"/>
    </source>
</evidence>
<dbReference type="GO" id="GO:0030488">
    <property type="term" value="P:tRNA methylation"/>
    <property type="evidence" value="ECO:0007669"/>
    <property type="project" value="TreeGrafter"/>
</dbReference>
<dbReference type="Proteomes" id="UP000769528">
    <property type="component" value="Unassembled WGS sequence"/>
</dbReference>
<dbReference type="PROSITE" id="PS51419">
    <property type="entry name" value="RAB"/>
    <property type="match status" value="1"/>
</dbReference>
<keyword evidence="3" id="KW-0819">tRNA processing</keyword>
<dbReference type="Gene3D" id="3.30.1360.120">
    <property type="entry name" value="Probable tRNA modification gtpase trme, domain 1"/>
    <property type="match status" value="1"/>
</dbReference>
<dbReference type="PANTHER" id="PTHR42714:SF2">
    <property type="entry name" value="TRNA MODIFICATION GTPASE GTPBP3, MITOCHONDRIAL"/>
    <property type="match status" value="1"/>
</dbReference>
<feature type="domain" description="MnmE helical" evidence="8">
    <location>
        <begin position="167"/>
        <end position="523"/>
    </location>
</feature>
<evidence type="ECO:0000259" key="8">
    <source>
        <dbReference type="Pfam" id="PF12631"/>
    </source>
</evidence>
<evidence type="ECO:0000256" key="4">
    <source>
        <dbReference type="ARBA" id="ARBA00022741"/>
    </source>
</evidence>
<evidence type="ECO:0008006" key="11">
    <source>
        <dbReference type="Google" id="ProtNLM"/>
    </source>
</evidence>
<dbReference type="EMBL" id="JAEUBF010001385">
    <property type="protein sequence ID" value="KAH3667535.1"/>
    <property type="molecule type" value="Genomic_DNA"/>
</dbReference>
<dbReference type="PANTHER" id="PTHR42714">
    <property type="entry name" value="TRNA MODIFICATION GTPASE GTPBP3"/>
    <property type="match status" value="1"/>
</dbReference>
<reference evidence="9" key="2">
    <citation type="submission" date="2021-01" db="EMBL/GenBank/DDBJ databases">
        <authorList>
            <person name="Schikora-Tamarit M.A."/>
        </authorList>
    </citation>
    <scope>NUCLEOTIDE SEQUENCE</scope>
    <source>
        <strain evidence="9">CBS6341</strain>
    </source>
</reference>
<dbReference type="NCBIfam" id="TIGR00231">
    <property type="entry name" value="small_GTP"/>
    <property type="match status" value="1"/>
</dbReference>
<sequence>MIVIPKGLITRLWSRSFSTRIPINSSINPLTVNNNNTSHLPTIYALSTHFARSAIGIVRISGKDSSYILSELTQNVNLPKARMANVRKLYEPNTENLLDESLVIYFPGPKTYTGEDLVELHLHGGKAVITSVLKSIKSLHDPKFRQIRYAEAGEFSKRSFQNGRFDLTEIESIRELIDSETEFSRKAAINGVIGGNKLIFENWRNELKTSVGLLTAIIDFAEDAEIEDIIEIHERVNSKLFKLQKNIDEFLTKNSNTKKLLNGIKMVLLGSPNVGKSSILNQISNDEISIVSDIAGTTRDIINIPLDIGGYKVIISDTAGIRNVSKNKDSIEIEGIKRAKIKAFDSDLVMVVISCDELKDNSIELNKEFIEMIKKLQDKGKELVIILNKIDLIDNKSMQFEIINSISSILNVEQDEIIAISCLQNINISKLTTQLINKLSKITQSTNNEQDLINPILITSRVEEILENDVIFGIDEYLAMNKSIDDVVLATESLNYAINGIGKITGENISIDEVLGVVFENFCVGK</sequence>